<name>A0A4Y2B2X6_ARAVE</name>
<dbReference type="AlphaFoldDB" id="A0A4Y2B2X6"/>
<reference evidence="1 2" key="1">
    <citation type="journal article" date="2019" name="Sci. Rep.">
        <title>Orb-weaving spider Araneus ventricosus genome elucidates the spidroin gene catalogue.</title>
        <authorList>
            <person name="Kono N."/>
            <person name="Nakamura H."/>
            <person name="Ohtoshi R."/>
            <person name="Moran D.A.P."/>
            <person name="Shinohara A."/>
            <person name="Yoshida Y."/>
            <person name="Fujiwara M."/>
            <person name="Mori M."/>
            <person name="Tomita M."/>
            <person name="Arakawa K."/>
        </authorList>
    </citation>
    <scope>NUCLEOTIDE SEQUENCE [LARGE SCALE GENOMIC DNA]</scope>
</reference>
<keyword evidence="2" id="KW-1185">Reference proteome</keyword>
<proteinExistence type="predicted"/>
<organism evidence="1 2">
    <name type="scientific">Araneus ventricosus</name>
    <name type="common">Orbweaver spider</name>
    <name type="synonym">Epeira ventricosa</name>
    <dbReference type="NCBI Taxonomy" id="182803"/>
    <lineage>
        <taxon>Eukaryota</taxon>
        <taxon>Metazoa</taxon>
        <taxon>Ecdysozoa</taxon>
        <taxon>Arthropoda</taxon>
        <taxon>Chelicerata</taxon>
        <taxon>Arachnida</taxon>
        <taxon>Araneae</taxon>
        <taxon>Araneomorphae</taxon>
        <taxon>Entelegynae</taxon>
        <taxon>Araneoidea</taxon>
        <taxon>Araneidae</taxon>
        <taxon>Araneus</taxon>
    </lineage>
</organism>
<accession>A0A4Y2B2X6</accession>
<comment type="caution">
    <text evidence="1">The sequence shown here is derived from an EMBL/GenBank/DDBJ whole genome shotgun (WGS) entry which is preliminary data.</text>
</comment>
<evidence type="ECO:0000313" key="2">
    <source>
        <dbReference type="Proteomes" id="UP000499080"/>
    </source>
</evidence>
<evidence type="ECO:0000313" key="1">
    <source>
        <dbReference type="EMBL" id="GBL85626.1"/>
    </source>
</evidence>
<gene>
    <name evidence="1" type="ORF">AVEN_193095_1</name>
</gene>
<dbReference type="EMBL" id="BGPR01000044">
    <property type="protein sequence ID" value="GBL85626.1"/>
    <property type="molecule type" value="Genomic_DNA"/>
</dbReference>
<dbReference type="Proteomes" id="UP000499080">
    <property type="component" value="Unassembled WGS sequence"/>
</dbReference>
<sequence>MCHYAAWPMQSEQILCLPGLNIISVDVTRADAIQWRSNNIVHNNWNKNGNTVQYRSSEYRSTEISVNRKCSSRQIQIHNWLGCLRNHQDLKKRQENIQDWLEYDVAWLSSIGGRWNQCHRRLRLLQ</sequence>
<protein>
    <submittedName>
        <fullName evidence="1">Uncharacterized protein</fullName>
    </submittedName>
</protein>